<dbReference type="AlphaFoldDB" id="T1JH60"/>
<dbReference type="Pfam" id="PF07679">
    <property type="entry name" value="I-set"/>
    <property type="match status" value="1"/>
</dbReference>
<evidence type="ECO:0000313" key="9">
    <source>
        <dbReference type="EnsemblMetazoa" id="SMAR013190-PA"/>
    </source>
</evidence>
<evidence type="ECO:0000256" key="3">
    <source>
        <dbReference type="ARBA" id="ARBA00023136"/>
    </source>
</evidence>
<keyword evidence="2" id="KW-0677">Repeat</keyword>
<evidence type="ECO:0000259" key="8">
    <source>
        <dbReference type="PROSITE" id="PS50835"/>
    </source>
</evidence>
<dbReference type="PANTHER" id="PTHR45080:SF32">
    <property type="entry name" value="MAM DOMAIN CONTAINING GLYCOSYLPHOSPHATIDYLINOSITOL ANCHOR 1"/>
    <property type="match status" value="1"/>
</dbReference>
<dbReference type="GO" id="GO:0007156">
    <property type="term" value="P:homophilic cell adhesion via plasma membrane adhesion molecules"/>
    <property type="evidence" value="ECO:0007669"/>
    <property type="project" value="TreeGrafter"/>
</dbReference>
<dbReference type="InterPro" id="IPR050958">
    <property type="entry name" value="Cell_Adh-Cytoskel_Orgn"/>
</dbReference>
<evidence type="ECO:0000313" key="10">
    <source>
        <dbReference type="Proteomes" id="UP000014500"/>
    </source>
</evidence>
<evidence type="ECO:0000256" key="5">
    <source>
        <dbReference type="ARBA" id="ARBA00023180"/>
    </source>
</evidence>
<protein>
    <recommendedName>
        <fullName evidence="8">Ig-like domain-containing protein</fullName>
    </recommendedName>
</protein>
<evidence type="ECO:0000256" key="4">
    <source>
        <dbReference type="ARBA" id="ARBA00023157"/>
    </source>
</evidence>
<dbReference type="SMART" id="SM00408">
    <property type="entry name" value="IGc2"/>
    <property type="match status" value="1"/>
</dbReference>
<dbReference type="InterPro" id="IPR003598">
    <property type="entry name" value="Ig_sub2"/>
</dbReference>
<evidence type="ECO:0000256" key="2">
    <source>
        <dbReference type="ARBA" id="ARBA00022737"/>
    </source>
</evidence>
<dbReference type="Gene3D" id="2.60.40.10">
    <property type="entry name" value="Immunoglobulins"/>
    <property type="match status" value="1"/>
</dbReference>
<dbReference type="HOGENOM" id="CLU_809678_0_0_1"/>
<dbReference type="GO" id="GO:0005886">
    <property type="term" value="C:plasma membrane"/>
    <property type="evidence" value="ECO:0007669"/>
    <property type="project" value="TreeGrafter"/>
</dbReference>
<feature type="domain" description="Ig-like" evidence="8">
    <location>
        <begin position="173"/>
        <end position="260"/>
    </location>
</feature>
<comment type="subcellular location">
    <subcellularLocation>
        <location evidence="1">Membrane</location>
    </subcellularLocation>
</comment>
<dbReference type="InterPro" id="IPR013098">
    <property type="entry name" value="Ig_I-set"/>
</dbReference>
<dbReference type="InterPro" id="IPR013783">
    <property type="entry name" value="Ig-like_fold"/>
</dbReference>
<dbReference type="STRING" id="126957.T1JH60"/>
<keyword evidence="10" id="KW-1185">Reference proteome</keyword>
<keyword evidence="3" id="KW-0472">Membrane</keyword>
<feature type="chain" id="PRO_5004579658" description="Ig-like domain-containing protein" evidence="7">
    <location>
        <begin position="20"/>
        <end position="343"/>
    </location>
</feature>
<dbReference type="SUPFAM" id="SSF48726">
    <property type="entry name" value="Immunoglobulin"/>
    <property type="match status" value="1"/>
</dbReference>
<keyword evidence="7" id="KW-0732">Signal</keyword>
<dbReference type="PhylomeDB" id="T1JH60"/>
<dbReference type="FunFam" id="2.60.40.10:FF:000004">
    <property type="entry name" value="DCC isoform 1"/>
    <property type="match status" value="1"/>
</dbReference>
<dbReference type="GO" id="GO:0008046">
    <property type="term" value="F:axon guidance receptor activity"/>
    <property type="evidence" value="ECO:0007669"/>
    <property type="project" value="TreeGrafter"/>
</dbReference>
<dbReference type="InterPro" id="IPR036179">
    <property type="entry name" value="Ig-like_dom_sf"/>
</dbReference>
<dbReference type="SMART" id="SM00409">
    <property type="entry name" value="IG"/>
    <property type="match status" value="1"/>
</dbReference>
<dbReference type="GO" id="GO:0030424">
    <property type="term" value="C:axon"/>
    <property type="evidence" value="ECO:0007669"/>
    <property type="project" value="TreeGrafter"/>
</dbReference>
<dbReference type="PANTHER" id="PTHR45080">
    <property type="entry name" value="CONTACTIN 5"/>
    <property type="match status" value="1"/>
</dbReference>
<dbReference type="Proteomes" id="UP000014500">
    <property type="component" value="Unassembled WGS sequence"/>
</dbReference>
<dbReference type="GO" id="GO:0050808">
    <property type="term" value="P:synapse organization"/>
    <property type="evidence" value="ECO:0007669"/>
    <property type="project" value="TreeGrafter"/>
</dbReference>
<dbReference type="InterPro" id="IPR003599">
    <property type="entry name" value="Ig_sub"/>
</dbReference>
<keyword evidence="6" id="KW-0393">Immunoglobulin domain</keyword>
<dbReference type="EMBL" id="JH432222">
    <property type="status" value="NOT_ANNOTATED_CDS"/>
    <property type="molecule type" value="Genomic_DNA"/>
</dbReference>
<feature type="signal peptide" evidence="7">
    <location>
        <begin position="1"/>
        <end position="19"/>
    </location>
</feature>
<sequence>MRGAGIIFIFLLYGVFTNSTKTLRNDSVVDIGCFDGTSGAFHPLVAVCSGAWIGHIRNASHLCARGWHVCSHRDKDRLKRVRWEEAVSLDGCFAFNAAQDGGTCQECRSNLEMDDLAGIGRGCPHQNPGQSSCITGGRIDVSCCVDTRLGNACSYRPGLASGVVCCKDQDFPPKLILTPPLTVQVTKGSNMSLTCGVSGNPNPVVLWYKDGNSLLNTNKRIFTFRTGTLIVVDVRSVDSGRYRCFARNNFGNVTTTTQVSVIEPNFGCADRSDQGLFFLPNVSACKGAWSGHIRRAKPLCSRGWRVCGVQDSRTLRRLSWQQATSVDGCYAYNAAVSGGKCAR</sequence>
<proteinExistence type="predicted"/>
<dbReference type="GO" id="GO:0043025">
    <property type="term" value="C:neuronal cell body"/>
    <property type="evidence" value="ECO:0007669"/>
    <property type="project" value="TreeGrafter"/>
</dbReference>
<keyword evidence="4" id="KW-1015">Disulfide bond</keyword>
<reference evidence="10" key="1">
    <citation type="submission" date="2011-05" db="EMBL/GenBank/DDBJ databases">
        <authorList>
            <person name="Richards S.R."/>
            <person name="Qu J."/>
            <person name="Jiang H."/>
            <person name="Jhangiani S.N."/>
            <person name="Agravi P."/>
            <person name="Goodspeed R."/>
            <person name="Gross S."/>
            <person name="Mandapat C."/>
            <person name="Jackson L."/>
            <person name="Mathew T."/>
            <person name="Pu L."/>
            <person name="Thornton R."/>
            <person name="Saada N."/>
            <person name="Wilczek-Boney K.B."/>
            <person name="Lee S."/>
            <person name="Kovar C."/>
            <person name="Wu Y."/>
            <person name="Scherer S.E."/>
            <person name="Worley K.C."/>
            <person name="Muzny D.M."/>
            <person name="Gibbs R."/>
        </authorList>
    </citation>
    <scope>NUCLEOTIDE SEQUENCE</scope>
    <source>
        <strain evidence="10">Brora</strain>
    </source>
</reference>
<keyword evidence="5" id="KW-0325">Glycoprotein</keyword>
<organism evidence="9 10">
    <name type="scientific">Strigamia maritima</name>
    <name type="common">European centipede</name>
    <name type="synonym">Geophilus maritimus</name>
    <dbReference type="NCBI Taxonomy" id="126957"/>
    <lineage>
        <taxon>Eukaryota</taxon>
        <taxon>Metazoa</taxon>
        <taxon>Ecdysozoa</taxon>
        <taxon>Arthropoda</taxon>
        <taxon>Myriapoda</taxon>
        <taxon>Chilopoda</taxon>
        <taxon>Pleurostigmophora</taxon>
        <taxon>Geophilomorpha</taxon>
        <taxon>Linotaeniidae</taxon>
        <taxon>Strigamia</taxon>
    </lineage>
</organism>
<dbReference type="InterPro" id="IPR007110">
    <property type="entry name" value="Ig-like_dom"/>
</dbReference>
<name>T1JH60_STRMM</name>
<evidence type="ECO:0000256" key="6">
    <source>
        <dbReference type="ARBA" id="ARBA00023319"/>
    </source>
</evidence>
<accession>T1JH60</accession>
<reference evidence="9" key="2">
    <citation type="submission" date="2015-02" db="UniProtKB">
        <authorList>
            <consortium name="EnsemblMetazoa"/>
        </authorList>
    </citation>
    <scope>IDENTIFICATION</scope>
</reference>
<evidence type="ECO:0000256" key="1">
    <source>
        <dbReference type="ARBA" id="ARBA00004370"/>
    </source>
</evidence>
<dbReference type="eggNOG" id="KOG0613">
    <property type="taxonomic scope" value="Eukaryota"/>
</dbReference>
<dbReference type="EnsemblMetazoa" id="SMAR013190-RA">
    <property type="protein sequence ID" value="SMAR013190-PA"/>
    <property type="gene ID" value="SMAR013190"/>
</dbReference>
<dbReference type="PROSITE" id="PS50835">
    <property type="entry name" value="IG_LIKE"/>
    <property type="match status" value="1"/>
</dbReference>
<evidence type="ECO:0000256" key="7">
    <source>
        <dbReference type="SAM" id="SignalP"/>
    </source>
</evidence>